<dbReference type="InterPro" id="IPR015046">
    <property type="entry name" value="LciA_Immunity-like"/>
</dbReference>
<dbReference type="EMBL" id="MLOK01000060">
    <property type="protein sequence ID" value="OIM20406.1"/>
    <property type="molecule type" value="Genomic_DNA"/>
</dbReference>
<reference evidence="2 4" key="2">
    <citation type="submission" date="2018-08" db="EMBL/GenBank/DDBJ databases">
        <authorList>
            <person name="Lorentzen P. G. S. M."/>
        </authorList>
    </citation>
    <scope>NUCLEOTIDE SEQUENCE [LARGE SCALE GENOMIC DNA]</scope>
    <source>
        <strain evidence="2 4">CRBO_1381</strain>
    </source>
</reference>
<evidence type="ECO:0000313" key="1">
    <source>
        <dbReference type="EMBL" id="OIM20406.1"/>
    </source>
</evidence>
<organism evidence="1 3">
    <name type="scientific">Oenococcus oeni</name>
    <name type="common">Leuconostoc oenos</name>
    <dbReference type="NCBI Taxonomy" id="1247"/>
    <lineage>
        <taxon>Bacteria</taxon>
        <taxon>Bacillati</taxon>
        <taxon>Bacillota</taxon>
        <taxon>Bacilli</taxon>
        <taxon>Lactobacillales</taxon>
        <taxon>Lactobacillaceae</taxon>
        <taxon>Oenococcus</taxon>
    </lineage>
</organism>
<accession>A0A6N4A7B3</accession>
<sequence>MSVFSKKNKTKKTVKEDELFADVQKALAASPASEEVPILQEAEQALQKKKYLPKITSDLRTTLTPLAVKSSLSPDVKIIYLKIVAEKYRTSSTGTGIGLTFGRIQ</sequence>
<name>A0A6N4A7B3_OENOE</name>
<reference evidence="1 3" key="1">
    <citation type="journal article" date="2016" name="BMC Genomics">
        <title>Consensus pan-genome assembly of the specialised wine bacterium Oenococcus oeni.</title>
        <authorList>
            <person name="Sternes P.R."/>
            <person name="Borneman A.R."/>
        </authorList>
    </citation>
    <scope>NUCLEOTIDE SEQUENCE [LARGE SCALE GENOMIC DNA]</scope>
    <source>
        <strain evidence="1 3">AWRIB661</strain>
    </source>
</reference>
<dbReference type="EMBL" id="LR031358">
    <property type="protein sequence ID" value="VDB99349.1"/>
    <property type="molecule type" value="Genomic_DNA"/>
</dbReference>
<evidence type="ECO:0000313" key="4">
    <source>
        <dbReference type="Proteomes" id="UP000294726"/>
    </source>
</evidence>
<gene>
    <name evidence="2" type="primary">lciA</name>
    <name evidence="1" type="ORF">ATX59_09150</name>
    <name evidence="2" type="ORF">OENI_1884</name>
</gene>
<evidence type="ECO:0000313" key="2">
    <source>
        <dbReference type="EMBL" id="VDB99349.1"/>
    </source>
</evidence>
<dbReference type="AlphaFoldDB" id="A0A6N4A7B3"/>
<dbReference type="GO" id="GO:0030153">
    <property type="term" value="P:bacteriocin immunity"/>
    <property type="evidence" value="ECO:0007669"/>
    <property type="project" value="InterPro"/>
</dbReference>
<dbReference type="Proteomes" id="UP000181728">
    <property type="component" value="Unassembled WGS sequence"/>
</dbReference>
<dbReference type="RefSeq" id="WP_071419550.1">
    <property type="nucleotide sequence ID" value="NZ_LR031358.1"/>
</dbReference>
<dbReference type="CDD" id="cd21059">
    <property type="entry name" value="LciA-like"/>
    <property type="match status" value="1"/>
</dbReference>
<dbReference type="Proteomes" id="UP000294726">
    <property type="component" value="Chromosome"/>
</dbReference>
<protein>
    <submittedName>
        <fullName evidence="2">Lactococcin A immunity protein</fullName>
    </submittedName>
    <submittedName>
        <fullName evidence="1">Lactococcin immunity protein</fullName>
    </submittedName>
</protein>
<proteinExistence type="predicted"/>
<dbReference type="Pfam" id="PF08951">
    <property type="entry name" value="EntA_Immun"/>
    <property type="match status" value="1"/>
</dbReference>
<evidence type="ECO:0000313" key="3">
    <source>
        <dbReference type="Proteomes" id="UP000181728"/>
    </source>
</evidence>